<protein>
    <submittedName>
        <fullName evidence="2">Uncharacterized protein</fullName>
    </submittedName>
</protein>
<organism evidence="2 3">
    <name type="scientific">Hebeloma cylindrosporum</name>
    <dbReference type="NCBI Taxonomy" id="76867"/>
    <lineage>
        <taxon>Eukaryota</taxon>
        <taxon>Fungi</taxon>
        <taxon>Dikarya</taxon>
        <taxon>Basidiomycota</taxon>
        <taxon>Agaricomycotina</taxon>
        <taxon>Agaricomycetes</taxon>
        <taxon>Agaricomycetidae</taxon>
        <taxon>Agaricales</taxon>
        <taxon>Agaricineae</taxon>
        <taxon>Hymenogastraceae</taxon>
        <taxon>Hebeloma</taxon>
    </lineage>
</organism>
<evidence type="ECO:0000256" key="1">
    <source>
        <dbReference type="SAM" id="MobiDB-lite"/>
    </source>
</evidence>
<keyword evidence="3" id="KW-1185">Reference proteome</keyword>
<accession>A0A0C3C4M3</accession>
<reference evidence="2 3" key="1">
    <citation type="submission" date="2014-04" db="EMBL/GenBank/DDBJ databases">
        <authorList>
            <consortium name="DOE Joint Genome Institute"/>
            <person name="Kuo A."/>
            <person name="Gay G."/>
            <person name="Dore J."/>
            <person name="Kohler A."/>
            <person name="Nagy L.G."/>
            <person name="Floudas D."/>
            <person name="Copeland A."/>
            <person name="Barry K.W."/>
            <person name="Cichocki N."/>
            <person name="Veneault-Fourrey C."/>
            <person name="LaButti K."/>
            <person name="Lindquist E.A."/>
            <person name="Lipzen A."/>
            <person name="Lundell T."/>
            <person name="Morin E."/>
            <person name="Murat C."/>
            <person name="Sun H."/>
            <person name="Tunlid A."/>
            <person name="Henrissat B."/>
            <person name="Grigoriev I.V."/>
            <person name="Hibbett D.S."/>
            <person name="Martin F."/>
            <person name="Nordberg H.P."/>
            <person name="Cantor M.N."/>
            <person name="Hua S.X."/>
        </authorList>
    </citation>
    <scope>NUCLEOTIDE SEQUENCE [LARGE SCALE GENOMIC DNA]</scope>
    <source>
        <strain evidence="3">h7</strain>
    </source>
</reference>
<gene>
    <name evidence="2" type="ORF">M413DRAFT_447158</name>
</gene>
<evidence type="ECO:0000313" key="2">
    <source>
        <dbReference type="EMBL" id="KIM39194.1"/>
    </source>
</evidence>
<evidence type="ECO:0000313" key="3">
    <source>
        <dbReference type="Proteomes" id="UP000053424"/>
    </source>
</evidence>
<dbReference type="HOGENOM" id="CLU_2961027_0_0_1"/>
<reference evidence="3" key="2">
    <citation type="submission" date="2015-01" db="EMBL/GenBank/DDBJ databases">
        <title>Evolutionary Origins and Diversification of the Mycorrhizal Mutualists.</title>
        <authorList>
            <consortium name="DOE Joint Genome Institute"/>
            <consortium name="Mycorrhizal Genomics Consortium"/>
            <person name="Kohler A."/>
            <person name="Kuo A."/>
            <person name="Nagy L.G."/>
            <person name="Floudas D."/>
            <person name="Copeland A."/>
            <person name="Barry K.W."/>
            <person name="Cichocki N."/>
            <person name="Veneault-Fourrey C."/>
            <person name="LaButti K."/>
            <person name="Lindquist E.A."/>
            <person name="Lipzen A."/>
            <person name="Lundell T."/>
            <person name="Morin E."/>
            <person name="Murat C."/>
            <person name="Riley R."/>
            <person name="Ohm R."/>
            <person name="Sun H."/>
            <person name="Tunlid A."/>
            <person name="Henrissat B."/>
            <person name="Grigoriev I.V."/>
            <person name="Hibbett D.S."/>
            <person name="Martin F."/>
        </authorList>
    </citation>
    <scope>NUCLEOTIDE SEQUENCE [LARGE SCALE GENOMIC DNA]</scope>
    <source>
        <strain evidence="3">h7</strain>
    </source>
</reference>
<name>A0A0C3C4M3_HEBCY</name>
<dbReference type="AlphaFoldDB" id="A0A0C3C4M3"/>
<dbReference type="Proteomes" id="UP000053424">
    <property type="component" value="Unassembled WGS sequence"/>
</dbReference>
<feature type="non-terminal residue" evidence="2">
    <location>
        <position position="1"/>
    </location>
</feature>
<feature type="region of interest" description="Disordered" evidence="1">
    <location>
        <begin position="26"/>
        <end position="46"/>
    </location>
</feature>
<sequence>MRIQSICVGQEPGIVELSISRRIHKAREHRKPVVKKDHPSSSYAKAVQRFVTKQLGSSS</sequence>
<dbReference type="EMBL" id="KN831786">
    <property type="protein sequence ID" value="KIM39194.1"/>
    <property type="molecule type" value="Genomic_DNA"/>
</dbReference>
<proteinExistence type="predicted"/>